<name>U6G1C8_9EIME</name>
<proteinExistence type="predicted"/>
<feature type="compositionally biased region" description="Low complexity" evidence="4">
    <location>
        <begin position="79"/>
        <end position="91"/>
    </location>
</feature>
<feature type="coiled-coil region" evidence="3">
    <location>
        <begin position="1"/>
        <end position="78"/>
    </location>
</feature>
<dbReference type="AlphaFoldDB" id="U6G1C8"/>
<dbReference type="OrthoDB" id="79171at2759"/>
<evidence type="ECO:0000313" key="7">
    <source>
        <dbReference type="Proteomes" id="UP000018201"/>
    </source>
</evidence>
<feature type="region of interest" description="Disordered" evidence="4">
    <location>
        <begin position="79"/>
        <end position="142"/>
    </location>
</feature>
<dbReference type="GO" id="GO:0005634">
    <property type="term" value="C:nucleus"/>
    <property type="evidence" value="ECO:0007669"/>
    <property type="project" value="UniProtKB-SubCell"/>
</dbReference>
<dbReference type="Proteomes" id="UP000018201">
    <property type="component" value="Unassembled WGS sequence"/>
</dbReference>
<dbReference type="GO" id="GO:0001227">
    <property type="term" value="F:DNA-binding transcription repressor activity, RNA polymerase II-specific"/>
    <property type="evidence" value="ECO:0007669"/>
    <property type="project" value="TreeGrafter"/>
</dbReference>
<keyword evidence="2" id="KW-0539">Nucleus</keyword>
<dbReference type="EMBL" id="HG689261">
    <property type="protein sequence ID" value="CDI73950.1"/>
    <property type="molecule type" value="Genomic_DNA"/>
</dbReference>
<gene>
    <name evidence="6" type="ORF">EPH_0001060</name>
</gene>
<evidence type="ECO:0000256" key="2">
    <source>
        <dbReference type="ARBA" id="ARBA00023242"/>
    </source>
</evidence>
<evidence type="ECO:0000256" key="1">
    <source>
        <dbReference type="ARBA" id="ARBA00004123"/>
    </source>
</evidence>
<feature type="domain" description="Tudor" evidence="5">
    <location>
        <begin position="199"/>
        <end position="257"/>
    </location>
</feature>
<evidence type="ECO:0000313" key="6">
    <source>
        <dbReference type="EMBL" id="CDI73950.1"/>
    </source>
</evidence>
<dbReference type="GO" id="GO:0000978">
    <property type="term" value="F:RNA polymerase II cis-regulatory region sequence-specific DNA binding"/>
    <property type="evidence" value="ECO:0007669"/>
    <property type="project" value="TreeGrafter"/>
</dbReference>
<dbReference type="PANTHER" id="PTHR46297">
    <property type="entry name" value="ZINC FINGER CCCH-TYPE WITH G PATCH DOMAIN-CONTAINING PROTEIN"/>
    <property type="match status" value="1"/>
</dbReference>
<feature type="compositionally biased region" description="Low complexity" evidence="4">
    <location>
        <begin position="101"/>
        <end position="130"/>
    </location>
</feature>
<dbReference type="Gene3D" id="2.30.30.140">
    <property type="match status" value="2"/>
</dbReference>
<reference evidence="6" key="1">
    <citation type="submission" date="2013-10" db="EMBL/GenBank/DDBJ databases">
        <title>Genomic analysis of the causative agents of coccidiosis in chickens.</title>
        <authorList>
            <person name="Reid A.J."/>
            <person name="Blake D."/>
            <person name="Billington K."/>
            <person name="Browne H."/>
            <person name="Dunn M."/>
            <person name="Hung S."/>
            <person name="Kawahara F."/>
            <person name="Miranda-Saavedra D."/>
            <person name="Mourier T."/>
            <person name="Nagra H."/>
            <person name="Otto T.D."/>
            <person name="Rawlings N."/>
            <person name="Sanchez A."/>
            <person name="Sanders M."/>
            <person name="Subramaniam C."/>
            <person name="Tay Y."/>
            <person name="Dear P."/>
            <person name="Doerig C."/>
            <person name="Gruber A."/>
            <person name="Parkinson J."/>
            <person name="Shirley M."/>
            <person name="Wan K.L."/>
            <person name="Berriman M."/>
            <person name="Tomley F."/>
            <person name="Pain A."/>
        </authorList>
    </citation>
    <scope>NUCLEOTIDE SEQUENCE [LARGE SCALE GENOMIC DNA]</scope>
    <source>
        <strain evidence="6">Houghton</strain>
    </source>
</reference>
<accession>U6G1C8</accession>
<keyword evidence="7" id="KW-1185">Reference proteome</keyword>
<dbReference type="PANTHER" id="PTHR46297:SF1">
    <property type="entry name" value="ZINC FINGER CCCH-TYPE WITH G PATCH DOMAIN-CONTAINING PROTEIN"/>
    <property type="match status" value="1"/>
</dbReference>
<comment type="subcellular location">
    <subcellularLocation>
        <location evidence="1">Nucleus</location>
    </subcellularLocation>
</comment>
<reference evidence="6" key="2">
    <citation type="submission" date="2013-10" db="EMBL/GenBank/DDBJ databases">
        <authorList>
            <person name="Aslett M."/>
        </authorList>
    </citation>
    <scope>NUCLEOTIDE SEQUENCE [LARGE SCALE GENOMIC DNA]</scope>
    <source>
        <strain evidence="6">Houghton</strain>
    </source>
</reference>
<organism evidence="6 7">
    <name type="scientific">Eimeria praecox</name>
    <dbReference type="NCBI Taxonomy" id="51316"/>
    <lineage>
        <taxon>Eukaryota</taxon>
        <taxon>Sar</taxon>
        <taxon>Alveolata</taxon>
        <taxon>Apicomplexa</taxon>
        <taxon>Conoidasida</taxon>
        <taxon>Coccidia</taxon>
        <taxon>Eucoccidiorida</taxon>
        <taxon>Eimeriorina</taxon>
        <taxon>Eimeriidae</taxon>
        <taxon>Eimeria</taxon>
    </lineage>
</organism>
<evidence type="ECO:0000259" key="5">
    <source>
        <dbReference type="PROSITE" id="PS50304"/>
    </source>
</evidence>
<dbReference type="VEuPathDB" id="ToxoDB:EPH_0001060"/>
<evidence type="ECO:0000256" key="3">
    <source>
        <dbReference type="SAM" id="Coils"/>
    </source>
</evidence>
<keyword evidence="3" id="KW-0175">Coiled coil</keyword>
<dbReference type="PROSITE" id="PS50304">
    <property type="entry name" value="TUDOR"/>
    <property type="match status" value="2"/>
</dbReference>
<dbReference type="InterPro" id="IPR002999">
    <property type="entry name" value="Tudor"/>
</dbReference>
<sequence length="380" mass="42143">MAEFEESLEELKAKQKLYEEQLQQVEDALKQEETEDLKRLQADLKEVIQLTRHLVEYKEQQEQQLADSSAEAAAAAAAAAAVAAATAATSAPQEPSTTEKPSPAAAAPREQQQAASHTDTAATPAPAAAAQESQSTRGPLVGRTCSAEYEGKRYYASIVEVKRDPKEGERVVVDFIGWGNREEYPLQQVVLLPQASATDFPVGTAAQAIYSGDGRWYDCSIIATTPFGFRVRFTEYKNEEDLPGDRVRAPRKAVPKKRANDIITPGGYRIPQYLAAKPTDTQAQKNSKKRRVKAIKQQQKTEQAEQQLADSAKSWQQFNKKAVKKAMPGFMTGRGHESIFRGIEVKPNINPVEASRQLQLQQTFMPRRKHDFDEGNLPDD</sequence>
<dbReference type="SMART" id="SM00333">
    <property type="entry name" value="TUDOR"/>
    <property type="match status" value="2"/>
</dbReference>
<protein>
    <recommendedName>
        <fullName evidence="5">Tudor domain-containing protein</fullName>
    </recommendedName>
</protein>
<dbReference type="CDD" id="cd04508">
    <property type="entry name" value="Tudor_SF"/>
    <property type="match status" value="1"/>
</dbReference>
<dbReference type="SUPFAM" id="SSF63748">
    <property type="entry name" value="Tudor/PWWP/MBT"/>
    <property type="match status" value="2"/>
</dbReference>
<feature type="domain" description="Tudor" evidence="5">
    <location>
        <begin position="138"/>
        <end position="199"/>
    </location>
</feature>
<evidence type="ECO:0000256" key="4">
    <source>
        <dbReference type="SAM" id="MobiDB-lite"/>
    </source>
</evidence>